<evidence type="ECO:0000256" key="6">
    <source>
        <dbReference type="SAM" id="MobiDB-lite"/>
    </source>
</evidence>
<reference evidence="8" key="1">
    <citation type="journal article" date="2014" name="Genome Announc.">
        <title>Genome sequence of the yeast Cyberlindnera fabianii (Hansenula fabianii).</title>
        <authorList>
            <person name="Freel K.C."/>
            <person name="Sarilar V."/>
            <person name="Neuveglise C."/>
            <person name="Devillers H."/>
            <person name="Friedrich A."/>
            <person name="Schacherer J."/>
        </authorList>
    </citation>
    <scope>NUCLEOTIDE SEQUENCE</scope>
    <source>
        <strain evidence="8">YJS4271</strain>
    </source>
</reference>
<dbReference type="EMBL" id="MPUK01000017">
    <property type="protein sequence ID" value="ONH64752.1"/>
    <property type="molecule type" value="Genomic_DNA"/>
</dbReference>
<sequence length="543" mass="61893">MWSPQPQTMGPPKHIKPRPYHPTLEYLETEANKLCISDYEQDIINYLALVQSQSLINCSMIDLQPEIQWFMRPYLLDFLIEIHQSFRLQPQTLFLSVFIIDTYCSKRVVFKKHYQLVGCTALWLAAKYEDKKSRVPTLKELTIMCRNAYDSDMFVQMEKHILATMEWSLSFTSLEDSLQLSLTSATQYIDETPRKIGDKFHNKKNIADKIQTLSRFLCELSLYERNFLQLPPSTTALACHLLAANILGSDSAAEAFEHAINRYYAANREFDDDETFDEDLENMAPNVVLPFLAGFSDETTDNLAKAVVMLINTFKTCTEALQNKYKNFDNFNYVELLSDFIKKVQPCTQSFPENSHFQNITESQLDSNVNYAAHYLLGLASSPFPETSFMVPPPPHGAPFSTNQAPLTPPSASSTISSVFSTDHYQHNYSNTSLSLTPSTSPMDHQQHKSIFYNSSANNSATMFKKPSSIDHATPQGQPHHLHQVQTQYNHIPPTYTYSHIPAIKRQRGYGTNSNDDKNLEMRNSCPGSSPLAQRSQKMNLYT</sequence>
<dbReference type="InterPro" id="IPR036915">
    <property type="entry name" value="Cyclin-like_sf"/>
</dbReference>
<accession>A0A061B0X7</accession>
<dbReference type="Pfam" id="PF00134">
    <property type="entry name" value="Cyclin_N"/>
    <property type="match status" value="1"/>
</dbReference>
<dbReference type="GO" id="GO:0051301">
    <property type="term" value="P:cell division"/>
    <property type="evidence" value="ECO:0007669"/>
    <property type="project" value="UniProtKB-KW"/>
</dbReference>
<evidence type="ECO:0000256" key="3">
    <source>
        <dbReference type="ARBA" id="ARBA00023127"/>
    </source>
</evidence>
<dbReference type="OMA" id="HIRDSKI"/>
<dbReference type="FunFam" id="1.10.472.10:FF:000010">
    <property type="entry name" value="G1/S-specific cyclin Cln1"/>
    <property type="match status" value="1"/>
</dbReference>
<dbReference type="InterPro" id="IPR006671">
    <property type="entry name" value="Cyclin_N"/>
</dbReference>
<dbReference type="Proteomes" id="UP000189513">
    <property type="component" value="Unassembled WGS sequence"/>
</dbReference>
<name>A0A061B0X7_CYBFA</name>
<dbReference type="CDD" id="cd20559">
    <property type="entry name" value="CYCLIN_ScCLN_like"/>
    <property type="match status" value="1"/>
</dbReference>
<evidence type="ECO:0000256" key="5">
    <source>
        <dbReference type="RuleBase" id="RU000383"/>
    </source>
</evidence>
<evidence type="ECO:0000313" key="10">
    <source>
        <dbReference type="Proteomes" id="UP000189513"/>
    </source>
</evidence>
<dbReference type="SUPFAM" id="SSF47954">
    <property type="entry name" value="Cyclin-like"/>
    <property type="match status" value="2"/>
</dbReference>
<gene>
    <name evidence="9" type="ORF">BON22_5362</name>
    <name evidence="8" type="ORF">CYFA0S_12e01376g</name>
</gene>
<dbReference type="EMBL" id="LK052897">
    <property type="protein sequence ID" value="CDR43519.1"/>
    <property type="molecule type" value="Genomic_DNA"/>
</dbReference>
<keyword evidence="4" id="KW-0131">Cell cycle</keyword>
<evidence type="ECO:0000313" key="8">
    <source>
        <dbReference type="EMBL" id="CDR43519.1"/>
    </source>
</evidence>
<dbReference type="InterPro" id="IPR004367">
    <property type="entry name" value="Cyclin_C-dom"/>
</dbReference>
<dbReference type="VEuPathDB" id="FungiDB:BON22_5362"/>
<keyword evidence="10" id="KW-1185">Reference proteome</keyword>
<reference evidence="9" key="3">
    <citation type="submission" date="2017-01" db="EMBL/GenBank/DDBJ databases">
        <authorList>
            <person name="Mah S.A."/>
            <person name="Swanson W.J."/>
            <person name="Moy G.W."/>
            <person name="Vacquier V.D."/>
        </authorList>
    </citation>
    <scope>NUCLEOTIDE SEQUENCE [LARGE SCALE GENOMIC DNA]</scope>
    <source>
        <strain evidence="9">65</strain>
    </source>
</reference>
<reference evidence="10" key="2">
    <citation type="journal article" date="2017" name="Genome Announc.">
        <title>Genome sequences of Cyberlindnera fabianii 65, Pichia kudriavzevii 129, and Saccharomyces cerevisiae 131 isolated from fermented masau fruits in Zimbabwe.</title>
        <authorList>
            <person name="van Rijswijck I.M.H."/>
            <person name="Derks M.F.L."/>
            <person name="Abee T."/>
            <person name="de Ridder D."/>
            <person name="Smid E.J."/>
        </authorList>
    </citation>
    <scope>NUCLEOTIDE SEQUENCE [LARGE SCALE GENOMIC DNA]</scope>
    <source>
        <strain evidence="10">65</strain>
    </source>
</reference>
<evidence type="ECO:0000259" key="7">
    <source>
        <dbReference type="SMART" id="SM00385"/>
    </source>
</evidence>
<dbReference type="SMART" id="SM00385">
    <property type="entry name" value="CYCLIN"/>
    <property type="match status" value="1"/>
</dbReference>
<dbReference type="CDD" id="cd20537">
    <property type="entry name" value="CYCLIN_CCNO-like_rpt2"/>
    <property type="match status" value="1"/>
</dbReference>
<evidence type="ECO:0000256" key="1">
    <source>
        <dbReference type="ARBA" id="ARBA00008742"/>
    </source>
</evidence>
<keyword evidence="2" id="KW-0132">Cell division</keyword>
<feature type="region of interest" description="Disordered" evidence="6">
    <location>
        <begin position="493"/>
        <end position="543"/>
    </location>
</feature>
<dbReference type="GO" id="GO:0016538">
    <property type="term" value="F:cyclin-dependent protein serine/threonine kinase regulator activity"/>
    <property type="evidence" value="ECO:0007669"/>
    <property type="project" value="UniProtKB-ARBA"/>
</dbReference>
<dbReference type="GO" id="GO:0051726">
    <property type="term" value="P:regulation of cell cycle"/>
    <property type="evidence" value="ECO:0007669"/>
    <property type="project" value="UniProtKB-ARBA"/>
</dbReference>
<evidence type="ECO:0000313" key="9">
    <source>
        <dbReference type="EMBL" id="ONH64752.1"/>
    </source>
</evidence>
<dbReference type="Pfam" id="PF02984">
    <property type="entry name" value="Cyclin_C"/>
    <property type="match status" value="1"/>
</dbReference>
<feature type="compositionally biased region" description="Polar residues" evidence="6">
    <location>
        <begin position="526"/>
        <end position="543"/>
    </location>
</feature>
<evidence type="ECO:0000256" key="2">
    <source>
        <dbReference type="ARBA" id="ARBA00022618"/>
    </source>
</evidence>
<comment type="similarity">
    <text evidence="1 5">Belongs to the cyclin family.</text>
</comment>
<protein>
    <submittedName>
        <fullName evidence="8">CYFA0S12e01376g1_1</fullName>
    </submittedName>
    <submittedName>
        <fullName evidence="9">G1/S-specific cyclin CCN1</fullName>
    </submittedName>
</protein>
<proteinExistence type="inferred from homology"/>
<evidence type="ECO:0000256" key="4">
    <source>
        <dbReference type="ARBA" id="ARBA00023306"/>
    </source>
</evidence>
<keyword evidence="3 5" id="KW-0195">Cyclin</keyword>
<dbReference type="OrthoDB" id="5590282at2759"/>
<dbReference type="InterPro" id="IPR039361">
    <property type="entry name" value="Cyclin"/>
</dbReference>
<organism evidence="8">
    <name type="scientific">Cyberlindnera fabianii</name>
    <name type="common">Yeast</name>
    <name type="synonym">Hansenula fabianii</name>
    <dbReference type="NCBI Taxonomy" id="36022"/>
    <lineage>
        <taxon>Eukaryota</taxon>
        <taxon>Fungi</taxon>
        <taxon>Dikarya</taxon>
        <taxon>Ascomycota</taxon>
        <taxon>Saccharomycotina</taxon>
        <taxon>Saccharomycetes</taxon>
        <taxon>Phaffomycetales</taxon>
        <taxon>Phaffomycetaceae</taxon>
        <taxon>Cyberlindnera</taxon>
    </lineage>
</organism>
<dbReference type="GO" id="GO:0044772">
    <property type="term" value="P:mitotic cell cycle phase transition"/>
    <property type="evidence" value="ECO:0007669"/>
    <property type="project" value="UniProtKB-ARBA"/>
</dbReference>
<dbReference type="InterPro" id="IPR013763">
    <property type="entry name" value="Cyclin-like_dom"/>
</dbReference>
<dbReference type="STRING" id="36022.A0A061B0X7"/>
<dbReference type="Gene3D" id="1.10.472.10">
    <property type="entry name" value="Cyclin-like"/>
    <property type="match status" value="2"/>
</dbReference>
<dbReference type="GO" id="GO:0044843">
    <property type="term" value="P:cell cycle G1/S phase transition"/>
    <property type="evidence" value="ECO:0007669"/>
    <property type="project" value="UniProtKB-ARBA"/>
</dbReference>
<feature type="domain" description="Cyclin-like" evidence="7">
    <location>
        <begin position="77"/>
        <end position="163"/>
    </location>
</feature>
<dbReference type="PANTHER" id="PTHR10177">
    <property type="entry name" value="CYCLINS"/>
    <property type="match status" value="1"/>
</dbReference>
<dbReference type="AlphaFoldDB" id="A0A061B0X7"/>